<organism evidence="1 2">
    <name type="scientific">Aneurinibacillus aneurinilyticus ATCC 12856</name>
    <dbReference type="NCBI Taxonomy" id="649747"/>
    <lineage>
        <taxon>Bacteria</taxon>
        <taxon>Bacillati</taxon>
        <taxon>Bacillota</taxon>
        <taxon>Bacilli</taxon>
        <taxon>Bacillales</taxon>
        <taxon>Paenibacillaceae</taxon>
        <taxon>Aneurinibacillus group</taxon>
        <taxon>Aneurinibacillus</taxon>
    </lineage>
</organism>
<reference evidence="1 2" key="1">
    <citation type="submission" date="2013-08" db="EMBL/GenBank/DDBJ databases">
        <authorList>
            <person name="Weinstock G."/>
            <person name="Sodergren E."/>
            <person name="Wylie T."/>
            <person name="Fulton L."/>
            <person name="Fulton R."/>
            <person name="Fronick C."/>
            <person name="O'Laughlin M."/>
            <person name="Godfrey J."/>
            <person name="Miner T."/>
            <person name="Herter B."/>
            <person name="Appelbaum E."/>
            <person name="Cordes M."/>
            <person name="Lek S."/>
            <person name="Wollam A."/>
            <person name="Pepin K.H."/>
            <person name="Palsikar V.B."/>
            <person name="Mitreva M."/>
            <person name="Wilson R.K."/>
        </authorList>
    </citation>
    <scope>NUCLEOTIDE SEQUENCE [LARGE SCALE GENOMIC DNA]</scope>
    <source>
        <strain evidence="1 2">ATCC 12856</strain>
    </source>
</reference>
<accession>U1Y815</accession>
<name>U1Y815_ANEAE</name>
<evidence type="ECO:0000313" key="1">
    <source>
        <dbReference type="EMBL" id="ERI08277.1"/>
    </source>
</evidence>
<dbReference type="HOGENOM" id="CLU_3211714_0_0_9"/>
<sequence length="44" mass="5186">MPMYPNNMLLGNYTQLFEMFQPKKIQIKIKVKNSIYVLPMPLIG</sequence>
<evidence type="ECO:0000313" key="2">
    <source>
        <dbReference type="Proteomes" id="UP000016511"/>
    </source>
</evidence>
<dbReference type="Proteomes" id="UP000016511">
    <property type="component" value="Unassembled WGS sequence"/>
</dbReference>
<proteinExistence type="predicted"/>
<gene>
    <name evidence="1" type="ORF">HMPREF0083_03559</name>
</gene>
<dbReference type="AlphaFoldDB" id="U1Y815"/>
<keyword evidence="2" id="KW-1185">Reference proteome</keyword>
<dbReference type="STRING" id="649747.HMPREF0083_03559"/>
<protein>
    <submittedName>
        <fullName evidence="1">Uncharacterized protein</fullName>
    </submittedName>
</protein>
<dbReference type="EMBL" id="AWSJ01000217">
    <property type="protein sequence ID" value="ERI08277.1"/>
    <property type="molecule type" value="Genomic_DNA"/>
</dbReference>
<comment type="caution">
    <text evidence="1">The sequence shown here is derived from an EMBL/GenBank/DDBJ whole genome shotgun (WGS) entry which is preliminary data.</text>
</comment>